<evidence type="ECO:0000256" key="4">
    <source>
        <dbReference type="ARBA" id="ARBA00022989"/>
    </source>
</evidence>
<evidence type="ECO:0000256" key="3">
    <source>
        <dbReference type="ARBA" id="ARBA00022692"/>
    </source>
</evidence>
<gene>
    <name evidence="7" type="ORF">E6K74_09795</name>
</gene>
<evidence type="ECO:0000313" key="7">
    <source>
        <dbReference type="EMBL" id="TMQ53305.1"/>
    </source>
</evidence>
<comment type="caution">
    <text evidence="7">The sequence shown here is derived from an EMBL/GenBank/DDBJ whole genome shotgun (WGS) entry which is preliminary data.</text>
</comment>
<evidence type="ECO:0000256" key="1">
    <source>
        <dbReference type="ARBA" id="ARBA00004141"/>
    </source>
</evidence>
<dbReference type="InterPro" id="IPR001204">
    <property type="entry name" value="Phos_transporter"/>
</dbReference>
<evidence type="ECO:0000256" key="2">
    <source>
        <dbReference type="ARBA" id="ARBA00022448"/>
    </source>
</evidence>
<dbReference type="Pfam" id="PF01384">
    <property type="entry name" value="PHO4"/>
    <property type="match status" value="1"/>
</dbReference>
<dbReference type="GO" id="GO:0016020">
    <property type="term" value="C:membrane"/>
    <property type="evidence" value="ECO:0007669"/>
    <property type="project" value="UniProtKB-SubCell"/>
</dbReference>
<feature type="transmembrane region" description="Helical" evidence="6">
    <location>
        <begin position="303"/>
        <end position="328"/>
    </location>
</feature>
<dbReference type="GO" id="GO:0005315">
    <property type="term" value="F:phosphate transmembrane transporter activity"/>
    <property type="evidence" value="ECO:0007669"/>
    <property type="project" value="InterPro"/>
</dbReference>
<feature type="transmembrane region" description="Helical" evidence="6">
    <location>
        <begin position="133"/>
        <end position="158"/>
    </location>
</feature>
<dbReference type="AlphaFoldDB" id="A0A538SPM0"/>
<organism evidence="7 8">
    <name type="scientific">Eiseniibacteriota bacterium</name>
    <dbReference type="NCBI Taxonomy" id="2212470"/>
    <lineage>
        <taxon>Bacteria</taxon>
        <taxon>Candidatus Eiseniibacteriota</taxon>
    </lineage>
</organism>
<evidence type="ECO:0000313" key="8">
    <source>
        <dbReference type="Proteomes" id="UP000319829"/>
    </source>
</evidence>
<feature type="transmembrane region" description="Helical" evidence="6">
    <location>
        <begin position="78"/>
        <end position="98"/>
    </location>
</feature>
<protein>
    <submittedName>
        <fullName evidence="7">Inorganic phosphate transporter</fullName>
    </submittedName>
</protein>
<comment type="subcellular location">
    <subcellularLocation>
        <location evidence="1">Membrane</location>
        <topology evidence="1">Multi-pass membrane protein</topology>
    </subcellularLocation>
</comment>
<keyword evidence="5 6" id="KW-0472">Membrane</keyword>
<feature type="transmembrane region" description="Helical" evidence="6">
    <location>
        <begin position="210"/>
        <end position="229"/>
    </location>
</feature>
<proteinExistence type="predicted"/>
<dbReference type="Proteomes" id="UP000319829">
    <property type="component" value="Unassembled WGS sequence"/>
</dbReference>
<keyword evidence="3 6" id="KW-0812">Transmembrane</keyword>
<sequence length="329" mass="34270">MTTYVLVIIVLALLFDFLNGFHDAANSIATVVSTRVLTPGIAVVWAAAFNFLAVYILGLAVAATVGKGIVTPGAVNNHVIIAALTGATLWNLLTWWLGLPTSSSHALVGGLVGAALCHAGPGAIVASGVQKTVLFIFISPFAGLFLGYANMVAVSWIFRKTAPSRVDQLFRRLQIVSAALYSLGHGANDAQKTMGIITILLVTTHQIDHFYVPAWVVFACGSAMALGTLSGGWRIVRTLGARVTTLRPVGGFCAETAGAISLFTATHLGIPVSTTHTITGAIVGVGSTRRLSAVRWGVAGRIVWAWVLTIPAAAAVAALTFQLTALFAP</sequence>
<evidence type="ECO:0000256" key="6">
    <source>
        <dbReference type="SAM" id="Phobius"/>
    </source>
</evidence>
<dbReference type="PANTHER" id="PTHR11101:SF80">
    <property type="entry name" value="PHOSPHATE TRANSPORTER"/>
    <property type="match status" value="1"/>
</dbReference>
<dbReference type="EMBL" id="VBOU01000088">
    <property type="protein sequence ID" value="TMQ53305.1"/>
    <property type="molecule type" value="Genomic_DNA"/>
</dbReference>
<feature type="transmembrane region" description="Helical" evidence="6">
    <location>
        <begin position="43"/>
        <end position="66"/>
    </location>
</feature>
<accession>A0A538SPM0</accession>
<evidence type="ECO:0000256" key="5">
    <source>
        <dbReference type="ARBA" id="ARBA00023136"/>
    </source>
</evidence>
<feature type="transmembrane region" description="Helical" evidence="6">
    <location>
        <begin position="104"/>
        <end position="126"/>
    </location>
</feature>
<keyword evidence="2" id="KW-0813">Transport</keyword>
<dbReference type="PANTHER" id="PTHR11101">
    <property type="entry name" value="PHOSPHATE TRANSPORTER"/>
    <property type="match status" value="1"/>
</dbReference>
<reference evidence="7 8" key="1">
    <citation type="journal article" date="2019" name="Nat. Microbiol.">
        <title>Mediterranean grassland soil C-N compound turnover is dependent on rainfall and depth, and is mediated by genomically divergent microorganisms.</title>
        <authorList>
            <person name="Diamond S."/>
            <person name="Andeer P.F."/>
            <person name="Li Z."/>
            <person name="Crits-Christoph A."/>
            <person name="Burstein D."/>
            <person name="Anantharaman K."/>
            <person name="Lane K.R."/>
            <person name="Thomas B.C."/>
            <person name="Pan C."/>
            <person name="Northen T.R."/>
            <person name="Banfield J.F."/>
        </authorList>
    </citation>
    <scope>NUCLEOTIDE SEQUENCE [LARGE SCALE GENOMIC DNA]</scope>
    <source>
        <strain evidence="7">WS_4</strain>
    </source>
</reference>
<dbReference type="GO" id="GO:0035435">
    <property type="term" value="P:phosphate ion transmembrane transport"/>
    <property type="evidence" value="ECO:0007669"/>
    <property type="project" value="TreeGrafter"/>
</dbReference>
<keyword evidence="4 6" id="KW-1133">Transmembrane helix</keyword>
<name>A0A538SPM0_UNCEI</name>